<dbReference type="Proteomes" id="UP000658656">
    <property type="component" value="Unassembled WGS sequence"/>
</dbReference>
<comment type="caution">
    <text evidence="1">The sequence shown here is derived from an EMBL/GenBank/DDBJ whole genome shotgun (WGS) entry which is preliminary data.</text>
</comment>
<name>A0A8H9IPK2_9PSEU</name>
<organism evidence="1 2">
    <name type="scientific">Amycolatopsis bartoniae</name>
    <dbReference type="NCBI Taxonomy" id="941986"/>
    <lineage>
        <taxon>Bacteria</taxon>
        <taxon>Bacillati</taxon>
        <taxon>Actinomycetota</taxon>
        <taxon>Actinomycetes</taxon>
        <taxon>Pseudonocardiales</taxon>
        <taxon>Pseudonocardiaceae</taxon>
        <taxon>Amycolatopsis</taxon>
    </lineage>
</organism>
<dbReference type="NCBIfam" id="TIGR04141">
    <property type="entry name" value="TIGR04141 family sporadically distributed protein"/>
    <property type="match status" value="1"/>
</dbReference>
<dbReference type="RefSeq" id="WP_183176816.1">
    <property type="nucleotide sequence ID" value="NZ_BNAV01000001.1"/>
</dbReference>
<reference evidence="1" key="2">
    <citation type="submission" date="2020-09" db="EMBL/GenBank/DDBJ databases">
        <authorList>
            <person name="Sun Q."/>
            <person name="Zhou Y."/>
        </authorList>
    </citation>
    <scope>NUCLEOTIDE SEQUENCE</scope>
    <source>
        <strain evidence="1">CGMCC 4.7679</strain>
    </source>
</reference>
<dbReference type="EMBL" id="BNAV01000001">
    <property type="protein sequence ID" value="GHF42386.1"/>
    <property type="molecule type" value="Genomic_DNA"/>
</dbReference>
<proteinExistence type="predicted"/>
<keyword evidence="2" id="KW-1185">Reference proteome</keyword>
<evidence type="ECO:0000313" key="1">
    <source>
        <dbReference type="EMBL" id="GHF42386.1"/>
    </source>
</evidence>
<protein>
    <recommendedName>
        <fullName evidence="3">Sporadically distributed protein, TIGR04141 family</fullName>
    </recommendedName>
</protein>
<sequence>MSVYRLHPAADPRDLVAPKVLGGDVLVREVEVAATPALLVSGVPQPSPVEWAEAVRSLTGVDLGFTTTTSAAALLLAADGTQYALTFGQGWRYLRDSHVDREFGLDIAVRLLDPDEIRRITRRALSAKARVDRNLVPGGQGLWAFGLREHAELVRSLTGRVQRDVHADFTYVRRRGSYRNFRFSLDCGDGLQLHLGTRGEDLLADLRELTRLATTPDVHARLAPLRWVRRLGPGHELTEKLDSAAADLLAGSGEGELGISYPARYHDGPAAHWFRGHVGNVPVDTGELTLDDLRAGLRHTAHRLATLRTSAIEGFDDEGRSLGGPVSALHWLAAEVVEPGARFVLVDGDWYRLGEQYLAHVERVVADAFADRPEWTLPPWQDAPRNEQGRVAEAAYNRHVESVDERFLCLDRSLLKTRVHPRGFEACDLLGPGNELVHVKKVSGSTGSSVLSHLFAQGLVAAESLTDRQTWERFVRLVAERDPARAATLGDRPAGLVYAIHRSDKPLRPETLFTFARSALVSAAVALTTYGIPLRIAVIP</sequence>
<reference evidence="1" key="1">
    <citation type="journal article" date="2014" name="Int. J. Syst. Evol. Microbiol.">
        <title>Complete genome sequence of Corynebacterium casei LMG S-19264T (=DSM 44701T), isolated from a smear-ripened cheese.</title>
        <authorList>
            <consortium name="US DOE Joint Genome Institute (JGI-PGF)"/>
            <person name="Walter F."/>
            <person name="Albersmeier A."/>
            <person name="Kalinowski J."/>
            <person name="Ruckert C."/>
        </authorList>
    </citation>
    <scope>NUCLEOTIDE SEQUENCE</scope>
    <source>
        <strain evidence="1">CGMCC 4.7679</strain>
    </source>
</reference>
<accession>A0A8H9IPK2</accession>
<evidence type="ECO:0000313" key="2">
    <source>
        <dbReference type="Proteomes" id="UP000658656"/>
    </source>
</evidence>
<gene>
    <name evidence="1" type="ORF">GCM10017566_14970</name>
</gene>
<dbReference type="Pfam" id="PF19614">
    <property type="entry name" value="DUF6119"/>
    <property type="match status" value="1"/>
</dbReference>
<evidence type="ECO:0008006" key="3">
    <source>
        <dbReference type="Google" id="ProtNLM"/>
    </source>
</evidence>
<dbReference type="InterPro" id="IPR026487">
    <property type="entry name" value="CHP04141"/>
</dbReference>
<dbReference type="AlphaFoldDB" id="A0A8H9IPK2"/>